<organism evidence="2 3">
    <name type="scientific">BD1-7 clade bacterium</name>
    <dbReference type="NCBI Taxonomy" id="2029982"/>
    <lineage>
        <taxon>Bacteria</taxon>
        <taxon>Pseudomonadati</taxon>
        <taxon>Pseudomonadota</taxon>
        <taxon>Gammaproteobacteria</taxon>
        <taxon>Cellvibrionales</taxon>
        <taxon>Spongiibacteraceae</taxon>
        <taxon>BD1-7 clade</taxon>
    </lineage>
</organism>
<protein>
    <recommendedName>
        <fullName evidence="1">YqcC-like domain-containing protein</fullName>
    </recommendedName>
</protein>
<evidence type="ECO:0000313" key="3">
    <source>
        <dbReference type="Proteomes" id="UP000434580"/>
    </source>
</evidence>
<dbReference type="InterPro" id="IPR023376">
    <property type="entry name" value="YqcC-like_dom"/>
</dbReference>
<dbReference type="InterPro" id="IPR036814">
    <property type="entry name" value="YqcC-like_sf"/>
</dbReference>
<proteinExistence type="predicted"/>
<dbReference type="SUPFAM" id="SSF158452">
    <property type="entry name" value="YqcC-like"/>
    <property type="match status" value="1"/>
</dbReference>
<dbReference type="Pfam" id="PF04287">
    <property type="entry name" value="DUF446"/>
    <property type="match status" value="1"/>
</dbReference>
<dbReference type="Proteomes" id="UP000434580">
    <property type="component" value="Unassembled WGS sequence"/>
</dbReference>
<feature type="domain" description="YqcC-like" evidence="1">
    <location>
        <begin position="28"/>
        <end position="120"/>
    </location>
</feature>
<dbReference type="Gene3D" id="1.20.1440.40">
    <property type="entry name" value="YqcC-like"/>
    <property type="match status" value="1"/>
</dbReference>
<dbReference type="PANTHER" id="PTHR39586:SF1">
    <property type="entry name" value="CYTOPLASMIC PROTEIN"/>
    <property type="match status" value="1"/>
</dbReference>
<dbReference type="GO" id="GO:0044010">
    <property type="term" value="P:single-species biofilm formation"/>
    <property type="evidence" value="ECO:0007669"/>
    <property type="project" value="TreeGrafter"/>
</dbReference>
<dbReference type="PANTHER" id="PTHR39586">
    <property type="entry name" value="CYTOPLASMIC PROTEIN-RELATED"/>
    <property type="match status" value="1"/>
</dbReference>
<dbReference type="EMBL" id="CACSII010000017">
    <property type="protein sequence ID" value="CAA0114155.1"/>
    <property type="molecule type" value="Genomic_DNA"/>
</dbReference>
<name>A0A5S9Q9S3_9GAMM</name>
<dbReference type="AlphaFoldDB" id="A0A5S9Q9S3"/>
<sequence>MPILFIDDEKPSMAMLPLKSQHPELDLLLNRVQFELELLLLWGAEPPAQACLASQVPFAADCMAFHEWLQWVFLARLRAILGGAGILPKGSDVASMAEVWQQVQGIDAGDLIGNLKSIDEYLNGLSNH</sequence>
<reference evidence="2 3" key="1">
    <citation type="submission" date="2019-11" db="EMBL/GenBank/DDBJ databases">
        <authorList>
            <person name="Holert J."/>
        </authorList>
    </citation>
    <scope>NUCLEOTIDE SEQUENCE [LARGE SCALE GENOMIC DNA]</scope>
    <source>
        <strain evidence="2">BC5_2</strain>
    </source>
</reference>
<evidence type="ECO:0000259" key="1">
    <source>
        <dbReference type="Pfam" id="PF04287"/>
    </source>
</evidence>
<dbReference type="OrthoDB" id="8794567at2"/>
<accession>A0A5S9Q9S3</accession>
<evidence type="ECO:0000313" key="2">
    <source>
        <dbReference type="EMBL" id="CAA0114155.1"/>
    </source>
</evidence>
<gene>
    <name evidence="2" type="ORF">DPBNPPHM_01799</name>
</gene>
<dbReference type="InterPro" id="IPR007384">
    <property type="entry name" value="UCP006257"/>
</dbReference>